<evidence type="ECO:0000313" key="2">
    <source>
        <dbReference type="EMBL" id="GAG85659.1"/>
    </source>
</evidence>
<protein>
    <recommendedName>
        <fullName evidence="3">DUF4405 domain-containing protein</fullName>
    </recommendedName>
</protein>
<name>X1AS34_9ZZZZ</name>
<reference evidence="2" key="1">
    <citation type="journal article" date="2014" name="Front. Microbiol.">
        <title>High frequency of phylogenetically diverse reductive dehalogenase-homologous genes in deep subseafloor sedimentary metagenomes.</title>
        <authorList>
            <person name="Kawai M."/>
            <person name="Futagami T."/>
            <person name="Toyoda A."/>
            <person name="Takaki Y."/>
            <person name="Nishi S."/>
            <person name="Hori S."/>
            <person name="Arai W."/>
            <person name="Tsubouchi T."/>
            <person name="Morono Y."/>
            <person name="Uchiyama I."/>
            <person name="Ito T."/>
            <person name="Fujiyama A."/>
            <person name="Inagaki F."/>
            <person name="Takami H."/>
        </authorList>
    </citation>
    <scope>NUCLEOTIDE SEQUENCE</scope>
    <source>
        <strain evidence="2">Expedition CK06-06</strain>
    </source>
</reference>
<comment type="caution">
    <text evidence="2">The sequence shown here is derived from an EMBL/GenBank/DDBJ whole genome shotgun (WGS) entry which is preliminary data.</text>
</comment>
<dbReference type="EMBL" id="BART01019396">
    <property type="protein sequence ID" value="GAG85659.1"/>
    <property type="molecule type" value="Genomic_DNA"/>
</dbReference>
<keyword evidence="1" id="KW-1133">Transmembrane helix</keyword>
<feature type="transmembrane region" description="Helical" evidence="1">
    <location>
        <begin position="120"/>
        <end position="142"/>
    </location>
</feature>
<accession>X1AS34</accession>
<dbReference type="AlphaFoldDB" id="X1AS34"/>
<keyword evidence="1" id="KW-0472">Membrane</keyword>
<proteinExistence type="predicted"/>
<feature type="transmembrane region" description="Helical" evidence="1">
    <location>
        <begin position="28"/>
        <end position="51"/>
    </location>
</feature>
<organism evidence="2">
    <name type="scientific">marine sediment metagenome</name>
    <dbReference type="NCBI Taxonomy" id="412755"/>
    <lineage>
        <taxon>unclassified sequences</taxon>
        <taxon>metagenomes</taxon>
        <taxon>ecological metagenomes</taxon>
    </lineage>
</organism>
<feature type="transmembrane region" description="Helical" evidence="1">
    <location>
        <begin position="71"/>
        <end position="95"/>
    </location>
</feature>
<keyword evidence="1" id="KW-0812">Transmembrane</keyword>
<sequence>MTQQLTVKKGKKVTKSEKSKFKIKRRNIYYLIDLGLVVSFILFFSTGLLKLLDIYGYIFYPFGFLVNTSIIHNWSGLIFGIVASSHTVLHLKWFVQKIRQARRRTKGLKLKRYGNSGRRIFTYILNITLAISSIILLVTAILKLPGILTQLGLYPHYSFSLTLLHDWNGFI</sequence>
<evidence type="ECO:0008006" key="3">
    <source>
        <dbReference type="Google" id="ProtNLM"/>
    </source>
</evidence>
<evidence type="ECO:0000256" key="1">
    <source>
        <dbReference type="SAM" id="Phobius"/>
    </source>
</evidence>
<gene>
    <name evidence="2" type="ORF">S01H4_36313</name>
</gene>